<dbReference type="RefSeq" id="WP_115970472.1">
    <property type="nucleotide sequence ID" value="NZ_QNVT01000007.1"/>
</dbReference>
<gene>
    <name evidence="1" type="ORF">DRF65_09220</name>
</gene>
<protein>
    <submittedName>
        <fullName evidence="1">Uncharacterized protein</fullName>
    </submittedName>
</protein>
<dbReference type="Gene3D" id="2.160.20.10">
    <property type="entry name" value="Single-stranded right-handed beta-helix, Pectin lyase-like"/>
    <property type="match status" value="1"/>
</dbReference>
<dbReference type="EMBL" id="QNVT01000007">
    <property type="protein sequence ID" value="REC62617.1"/>
    <property type="molecule type" value="Genomic_DNA"/>
</dbReference>
<evidence type="ECO:0000313" key="2">
    <source>
        <dbReference type="Proteomes" id="UP000256686"/>
    </source>
</evidence>
<name>A0A3D9C9R8_9FLAO</name>
<organism evidence="1 2">
    <name type="scientific">Chryseobacterium pennae</name>
    <dbReference type="NCBI Taxonomy" id="2258962"/>
    <lineage>
        <taxon>Bacteria</taxon>
        <taxon>Pseudomonadati</taxon>
        <taxon>Bacteroidota</taxon>
        <taxon>Flavobacteriia</taxon>
        <taxon>Flavobacteriales</taxon>
        <taxon>Weeksellaceae</taxon>
        <taxon>Chryseobacterium group</taxon>
        <taxon>Chryseobacterium</taxon>
    </lineage>
</organism>
<dbReference type="CDD" id="cd19958">
    <property type="entry name" value="pyocin_knob"/>
    <property type="match status" value="1"/>
</dbReference>
<accession>A0A3D9C9R8</accession>
<dbReference type="InterPro" id="IPR012334">
    <property type="entry name" value="Pectin_lyas_fold"/>
</dbReference>
<proteinExistence type="predicted"/>
<dbReference type="AlphaFoldDB" id="A0A3D9C9R8"/>
<dbReference type="InterPro" id="IPR011050">
    <property type="entry name" value="Pectin_lyase_fold/virulence"/>
</dbReference>
<dbReference type="Proteomes" id="UP000256686">
    <property type="component" value="Unassembled WGS sequence"/>
</dbReference>
<sequence length="580" mass="64942">MSILLNKDNNQGIYKETTTWADGSPIANQEDGFFYLKLGTKYFEKSETCVKLTTFGGDEKGVLDSSQALQAAINFCIAAKKDLVIDGNFRIEHTVIIDRLVDGPNNRSWFKIIGGELRVTTGIPLFSSTIDQKNDVKDKHGNLIYTQYLPVSQMVEFIGVNFTSTMDNSFVFDGNKFLRCSFVTCSFVKIKMLEANVDYVQSLYFQSCSIRDWVGTWFKAGKGCYDIRFSQVTAEHGESFIEAYEYFKYDKVQLFIQSSVIEGLEGFGINFRGSSIVNVKDCYFESNKKGDIITDNPALPVADNGVNILDNFFGPVGNNAIDNTGSGYYHIVLGELYSGTIRGNSCTDSNNLIFFKTTKHDIEYGLNGGDSAINQPSKRARVFYGDTVLENGNNGNVVLFNEDIAIGSLIWNINLDKNNDWVGAICIERGSYEKAKWKKFGTFTTPITVSKNYLNVSENLNDYTKTGVFFVTTQPDFTSAVNYPVNEMGMLTVYNSEDPSTGNVHQEYATIISNKKYIRSYDGYGGLWTQWDLLNKTVEHLTSPAPSAPSDNYSKQDLISTNTRLEELIQQLHTSGLLKN</sequence>
<reference evidence="2" key="1">
    <citation type="submission" date="2018-06" db="EMBL/GenBank/DDBJ databases">
        <authorList>
            <person name="Lum Nde A."/>
            <person name="Hugo C."/>
        </authorList>
    </citation>
    <scope>NUCLEOTIDE SEQUENCE [LARGE SCALE GENOMIC DNA]</scope>
    <source>
        <strain evidence="2">1_F178</strain>
    </source>
</reference>
<keyword evidence="2" id="KW-1185">Reference proteome</keyword>
<evidence type="ECO:0000313" key="1">
    <source>
        <dbReference type="EMBL" id="REC62617.1"/>
    </source>
</evidence>
<comment type="caution">
    <text evidence="1">The sequence shown here is derived from an EMBL/GenBank/DDBJ whole genome shotgun (WGS) entry which is preliminary data.</text>
</comment>
<dbReference type="SUPFAM" id="SSF51126">
    <property type="entry name" value="Pectin lyase-like"/>
    <property type="match status" value="1"/>
</dbReference>